<feature type="chain" id="PRO_5045383282" description="Surface-anchored protein" evidence="2">
    <location>
        <begin position="31"/>
        <end position="288"/>
    </location>
</feature>
<proteinExistence type="predicted"/>
<feature type="compositionally biased region" description="Basic residues" evidence="1">
    <location>
        <begin position="279"/>
        <end position="288"/>
    </location>
</feature>
<evidence type="ECO:0000313" key="4">
    <source>
        <dbReference type="Proteomes" id="UP000285768"/>
    </source>
</evidence>
<sequence length="288" mass="30694">MTRSRTSRALLGGALVAAALALLPASMALAVEAPDDGLTQTLDPNQAQGTGQVVLDDGHIDFGPTLNTGEWIVQIHDDTGAPSYWRMPSDVVAHVNDAAKLTIPESEDYAFLGLEPGTEAWVIPQVRKPGVIWTGWNTQEPTVLDSLSMGTTLSILGVQGPGDVSVYLQSGNFGQPEPLWSTHEAFPQQTWIESNTHTHANWVFDEPGVYLVEVQFSGELIDGEPVSAHDTLRFAVGDGTDSAQAFTARFDESALPDDTGGADGATGRANPRAPGPIRRATRPTRRGS</sequence>
<evidence type="ECO:0000256" key="1">
    <source>
        <dbReference type="SAM" id="MobiDB-lite"/>
    </source>
</evidence>
<dbReference type="InterPro" id="IPR006311">
    <property type="entry name" value="TAT_signal"/>
</dbReference>
<name>A0ABX5QCZ9_9MICO</name>
<feature type="region of interest" description="Disordered" evidence="1">
    <location>
        <begin position="250"/>
        <end position="288"/>
    </location>
</feature>
<evidence type="ECO:0000256" key="2">
    <source>
        <dbReference type="SAM" id="SignalP"/>
    </source>
</evidence>
<feature type="signal peptide" evidence="2">
    <location>
        <begin position="1"/>
        <end position="30"/>
    </location>
</feature>
<organism evidence="3 4">
    <name type="scientific">Leucobacter muris</name>
    <dbReference type="NCBI Taxonomy" id="1935379"/>
    <lineage>
        <taxon>Bacteria</taxon>
        <taxon>Bacillati</taxon>
        <taxon>Actinomycetota</taxon>
        <taxon>Actinomycetes</taxon>
        <taxon>Micrococcales</taxon>
        <taxon>Microbacteriaceae</taxon>
        <taxon>Leucobacter</taxon>
    </lineage>
</organism>
<gene>
    <name evidence="3" type="ORF">Leucomu_02500</name>
</gene>
<dbReference type="EMBL" id="CP035037">
    <property type="protein sequence ID" value="QAB16941.1"/>
    <property type="molecule type" value="Genomic_DNA"/>
</dbReference>
<protein>
    <recommendedName>
        <fullName evidence="5">Surface-anchored protein</fullName>
    </recommendedName>
</protein>
<dbReference type="NCBIfam" id="TIGR03769">
    <property type="entry name" value="P_ac_wall_RPT"/>
    <property type="match status" value="1"/>
</dbReference>
<keyword evidence="2" id="KW-0732">Signal</keyword>
<evidence type="ECO:0008006" key="5">
    <source>
        <dbReference type="Google" id="ProtNLM"/>
    </source>
</evidence>
<dbReference type="InterPro" id="IPR022435">
    <property type="entry name" value="Surface-anchored_actinobac"/>
</dbReference>
<dbReference type="NCBIfam" id="NF038134">
    <property type="entry name" value="choice_anch_M"/>
    <property type="match status" value="1"/>
</dbReference>
<accession>A0ABX5QCZ9</accession>
<dbReference type="Proteomes" id="UP000285768">
    <property type="component" value="Chromosome"/>
</dbReference>
<dbReference type="PROSITE" id="PS51318">
    <property type="entry name" value="TAT"/>
    <property type="match status" value="1"/>
</dbReference>
<reference evidence="3 4" key="1">
    <citation type="submission" date="2019-01" db="EMBL/GenBank/DDBJ databases">
        <title>Leucobacter muris sp. nov. isolated from the nose of a laboratory mouse.</title>
        <authorList>
            <person name="Benga L."/>
            <person name="Sproeer C."/>
            <person name="Schumann P."/>
            <person name="Verbarg S."/>
            <person name="Bunk B."/>
            <person name="Engelhardt E."/>
            <person name="Benten P.M."/>
            <person name="Sager M."/>
        </authorList>
    </citation>
    <scope>NUCLEOTIDE SEQUENCE [LARGE SCALE GENOMIC DNA]</scope>
    <source>
        <strain evidence="3 4">DSM 101948</strain>
    </source>
</reference>
<dbReference type="RefSeq" id="WP_128386233.1">
    <property type="nucleotide sequence ID" value="NZ_CP035037.1"/>
</dbReference>
<keyword evidence="4" id="KW-1185">Reference proteome</keyword>
<evidence type="ECO:0000313" key="3">
    <source>
        <dbReference type="EMBL" id="QAB16941.1"/>
    </source>
</evidence>